<organism evidence="1 2">
    <name type="scientific">Clostridium botulinum</name>
    <dbReference type="NCBI Taxonomy" id="1491"/>
    <lineage>
        <taxon>Bacteria</taxon>
        <taxon>Bacillati</taxon>
        <taxon>Bacillota</taxon>
        <taxon>Clostridia</taxon>
        <taxon>Eubacteriales</taxon>
        <taxon>Clostridiaceae</taxon>
        <taxon>Clostridium</taxon>
    </lineage>
</organism>
<dbReference type="AlphaFoldDB" id="A0A6M0STD2"/>
<evidence type="ECO:0000313" key="2">
    <source>
        <dbReference type="Proteomes" id="UP000472355"/>
    </source>
</evidence>
<accession>A0A6M0STD2</accession>
<dbReference type="RefSeq" id="WP_205449031.1">
    <property type="nucleotide sequence ID" value="NZ_QQAE01000115.1"/>
</dbReference>
<protein>
    <submittedName>
        <fullName evidence="1">Uncharacterized protein</fullName>
    </submittedName>
</protein>
<comment type="caution">
    <text evidence="1">The sequence shown here is derived from an EMBL/GenBank/DDBJ whole genome shotgun (WGS) entry which is preliminary data.</text>
</comment>
<dbReference type="EMBL" id="SGKU01000102">
    <property type="protein sequence ID" value="NFA44562.1"/>
    <property type="molecule type" value="Genomic_DNA"/>
</dbReference>
<reference evidence="1 2" key="1">
    <citation type="submission" date="2019-02" db="EMBL/GenBank/DDBJ databases">
        <title>Genome sequencing of Clostridium botulinum clinical isolates.</title>
        <authorList>
            <person name="Brunt J."/>
            <person name="Van Vliet A.H.M."/>
            <person name="Stringer S.C."/>
            <person name="Grant K.A."/>
            <person name="Carter A.C."/>
            <person name="Peck M.W."/>
        </authorList>
    </citation>
    <scope>NUCLEOTIDE SEQUENCE [LARGE SCALE GENOMIC DNA]</scope>
    <source>
        <strain evidence="1 2">H113700579</strain>
    </source>
</reference>
<name>A0A6M0STD2_CLOBO</name>
<dbReference type="Proteomes" id="UP000472355">
    <property type="component" value="Unassembled WGS sequence"/>
</dbReference>
<gene>
    <name evidence="1" type="ORF">EXM65_18910</name>
</gene>
<sequence>MERVVKGLMGYGAEKDGKPATHVILTVEEYANILKQVRTAEYTAENIKITANNQIKVYKKQSDEIIEKEKENFQNEICSIQYDLTIANREIDRLSNLNANLLRISRERANSKRGLKPKKAHHGYIVLDSQQNYYNHRWYNGRKSVVDSFPCWKVRIQSPYDCSIPFNIITKNIKEDLLIFGTSLGIKRIYKNIEDKSIKDIRAFWDKEDNFIFKTNYKSNYKAGLWEIEYWVRGSITVPEDMRVKQK</sequence>
<evidence type="ECO:0000313" key="1">
    <source>
        <dbReference type="EMBL" id="NFA44562.1"/>
    </source>
</evidence>
<proteinExistence type="predicted"/>